<dbReference type="SMART" id="SM00450">
    <property type="entry name" value="RHOD"/>
    <property type="match status" value="1"/>
</dbReference>
<evidence type="ECO:0000256" key="5">
    <source>
        <dbReference type="RuleBase" id="RU004504"/>
    </source>
</evidence>
<dbReference type="PROSITE" id="PS00595">
    <property type="entry name" value="AA_TRANSFER_CLASS_5"/>
    <property type="match status" value="1"/>
</dbReference>
<evidence type="ECO:0000256" key="1">
    <source>
        <dbReference type="ARBA" id="ARBA00001933"/>
    </source>
</evidence>
<dbReference type="InterPro" id="IPR015424">
    <property type="entry name" value="PyrdxlP-dep_Trfase"/>
</dbReference>
<evidence type="ECO:0000313" key="7">
    <source>
        <dbReference type="EMBL" id="OJH34790.1"/>
    </source>
</evidence>
<dbReference type="InterPro" id="IPR000192">
    <property type="entry name" value="Aminotrans_V_dom"/>
</dbReference>
<organism evidence="7 8">
    <name type="scientific">Cystobacter ferrugineus</name>
    <dbReference type="NCBI Taxonomy" id="83449"/>
    <lineage>
        <taxon>Bacteria</taxon>
        <taxon>Pseudomonadati</taxon>
        <taxon>Myxococcota</taxon>
        <taxon>Myxococcia</taxon>
        <taxon>Myxococcales</taxon>
        <taxon>Cystobacterineae</taxon>
        <taxon>Archangiaceae</taxon>
        <taxon>Cystobacter</taxon>
    </lineage>
</organism>
<protein>
    <submittedName>
        <fullName evidence="7">Cysteine desulfurase</fullName>
    </submittedName>
</protein>
<gene>
    <name evidence="7" type="ORF">BON30_42320</name>
</gene>
<dbReference type="Pfam" id="PF00581">
    <property type="entry name" value="Rhodanese"/>
    <property type="match status" value="1"/>
</dbReference>
<evidence type="ECO:0000313" key="8">
    <source>
        <dbReference type="Proteomes" id="UP000182229"/>
    </source>
</evidence>
<dbReference type="STRING" id="83449.BON30_42320"/>
<dbReference type="GO" id="GO:0031071">
    <property type="term" value="F:cysteine desulfurase activity"/>
    <property type="evidence" value="ECO:0007669"/>
    <property type="project" value="UniProtKB-EC"/>
</dbReference>
<reference evidence="8" key="1">
    <citation type="submission" date="2016-11" db="EMBL/GenBank/DDBJ databases">
        <authorList>
            <person name="Shukria A."/>
            <person name="Stevens D.C."/>
        </authorList>
    </citation>
    <scope>NUCLEOTIDE SEQUENCE [LARGE SCALE GENOMIC DNA]</scope>
    <source>
        <strain evidence="8">Cbfe23</strain>
    </source>
</reference>
<dbReference type="Gene3D" id="3.40.640.10">
    <property type="entry name" value="Type I PLP-dependent aspartate aminotransferase-like (Major domain)"/>
    <property type="match status" value="1"/>
</dbReference>
<dbReference type="PROSITE" id="PS50206">
    <property type="entry name" value="RHODANESE_3"/>
    <property type="match status" value="1"/>
</dbReference>
<evidence type="ECO:0000259" key="6">
    <source>
        <dbReference type="PROSITE" id="PS50206"/>
    </source>
</evidence>
<dbReference type="SUPFAM" id="SSF52821">
    <property type="entry name" value="Rhodanese/Cell cycle control phosphatase"/>
    <property type="match status" value="1"/>
</dbReference>
<dbReference type="EMBL" id="MPIN01000017">
    <property type="protein sequence ID" value="OJH34790.1"/>
    <property type="molecule type" value="Genomic_DNA"/>
</dbReference>
<dbReference type="InterPro" id="IPR001763">
    <property type="entry name" value="Rhodanese-like_dom"/>
</dbReference>
<evidence type="ECO:0000256" key="4">
    <source>
        <dbReference type="ARBA" id="ARBA00050776"/>
    </source>
</evidence>
<dbReference type="InterPro" id="IPR020578">
    <property type="entry name" value="Aminotrans_V_PyrdxlP_BS"/>
</dbReference>
<dbReference type="Proteomes" id="UP000182229">
    <property type="component" value="Unassembled WGS sequence"/>
</dbReference>
<dbReference type="OrthoDB" id="9808002at2"/>
<dbReference type="PANTHER" id="PTHR43586">
    <property type="entry name" value="CYSTEINE DESULFURASE"/>
    <property type="match status" value="1"/>
</dbReference>
<dbReference type="SUPFAM" id="SSF53383">
    <property type="entry name" value="PLP-dependent transferases"/>
    <property type="match status" value="1"/>
</dbReference>
<dbReference type="InterPro" id="IPR015421">
    <property type="entry name" value="PyrdxlP-dep_Trfase_major"/>
</dbReference>
<dbReference type="Pfam" id="PF00266">
    <property type="entry name" value="Aminotran_5"/>
    <property type="match status" value="1"/>
</dbReference>
<dbReference type="RefSeq" id="WP_071904271.1">
    <property type="nucleotide sequence ID" value="NZ_MPIN01000017.1"/>
</dbReference>
<dbReference type="InterPro" id="IPR015422">
    <property type="entry name" value="PyrdxlP-dep_Trfase_small"/>
</dbReference>
<dbReference type="Gene3D" id="3.90.1150.10">
    <property type="entry name" value="Aspartate Aminotransferase, domain 1"/>
    <property type="match status" value="1"/>
</dbReference>
<dbReference type="AlphaFoldDB" id="A0A1L9AXQ9"/>
<dbReference type="Gene3D" id="3.40.250.10">
    <property type="entry name" value="Rhodanese-like domain"/>
    <property type="match status" value="1"/>
</dbReference>
<comment type="similarity">
    <text evidence="2">Belongs to the class-V pyridoxal-phosphate-dependent aminotransferase family. Csd subfamily.</text>
</comment>
<name>A0A1L9AXQ9_9BACT</name>
<feature type="domain" description="Rhodanese" evidence="6">
    <location>
        <begin position="31"/>
        <end position="121"/>
    </location>
</feature>
<comment type="catalytic activity">
    <reaction evidence="4">
        <text>(sulfur carrier)-H + L-cysteine = (sulfur carrier)-SH + L-alanine</text>
        <dbReference type="Rhea" id="RHEA:43892"/>
        <dbReference type="Rhea" id="RHEA-COMP:14737"/>
        <dbReference type="Rhea" id="RHEA-COMP:14739"/>
        <dbReference type="ChEBI" id="CHEBI:29917"/>
        <dbReference type="ChEBI" id="CHEBI:35235"/>
        <dbReference type="ChEBI" id="CHEBI:57972"/>
        <dbReference type="ChEBI" id="CHEBI:64428"/>
        <dbReference type="EC" id="2.8.1.7"/>
    </reaction>
</comment>
<evidence type="ECO:0000256" key="2">
    <source>
        <dbReference type="ARBA" id="ARBA00010447"/>
    </source>
</evidence>
<sequence>MTQPWTLEDLVKDARGRVTEIAAEELHHGTSRQEMVLLDVREAEETAGGTLEGAVHLPRGLLELRVQEHVARRDTPVVVYCGGGNRSALAADVLLKMGYTRVRSLAGGFERWRRLGLPITGGAGVRPPPGKKLGWDEVRREFAIVARCVPVLGEGERALVYMDHAASTHAPSSVLGAYTEFVAREYANIHRGTHHLSRKATERFEECYGIIARHVGAELQRGTICFTSNTTQAIDLCAHVLAERPGLVVTTEMEHHSNELPHRRRGPTLRARVTDEGELDLGHLEELLRGNRVKLVAVTAGSNVTGVMPDLRRVARLAHEHGALVLVDAAQALARMPIDVRDLDDPEHIDFLAGAGHKAYAPFGAGFLYGPRALLSEVPPYIPGGGTASRVTASGAEYLPAPDRHHGGTPNIAGVVGMARALAFLQAIGMEEVREHEVRLTERMLRGLRELGGITLYGPPDAHKRLGVATFNVDGVSDLLTAAVLSEEGAIAVRNGRFCSHLYMDKLLAARAKAAGGEVPTGAVRASVGLYNDESDVDRLLEYVRRVRDRQWRGRYQVKGDVVSAEFAGRCADQWMEATKD</sequence>
<reference evidence="7 8" key="2">
    <citation type="submission" date="2016-12" db="EMBL/GenBank/DDBJ databases">
        <title>Draft Genome Sequence of Cystobacter ferrugineus Strain Cbfe23.</title>
        <authorList>
            <person name="Akbar S."/>
            <person name="Dowd S.E."/>
            <person name="Stevens D.C."/>
        </authorList>
    </citation>
    <scope>NUCLEOTIDE SEQUENCE [LARGE SCALE GENOMIC DNA]</scope>
    <source>
        <strain evidence="7 8">Cbfe23</strain>
    </source>
</reference>
<dbReference type="CDD" id="cd00158">
    <property type="entry name" value="RHOD"/>
    <property type="match status" value="1"/>
</dbReference>
<dbReference type="InterPro" id="IPR036873">
    <property type="entry name" value="Rhodanese-like_dom_sf"/>
</dbReference>
<dbReference type="PANTHER" id="PTHR43586:SF8">
    <property type="entry name" value="CYSTEINE DESULFURASE 1, CHLOROPLASTIC"/>
    <property type="match status" value="1"/>
</dbReference>
<proteinExistence type="inferred from homology"/>
<comment type="caution">
    <text evidence="7">The sequence shown here is derived from an EMBL/GenBank/DDBJ whole genome shotgun (WGS) entry which is preliminary data.</text>
</comment>
<comment type="cofactor">
    <cofactor evidence="1 5">
        <name>pyridoxal 5'-phosphate</name>
        <dbReference type="ChEBI" id="CHEBI:597326"/>
    </cofactor>
</comment>
<keyword evidence="3" id="KW-0663">Pyridoxal phosphate</keyword>
<accession>A0A1L9AXQ9</accession>
<keyword evidence="8" id="KW-1185">Reference proteome</keyword>
<evidence type="ECO:0000256" key="3">
    <source>
        <dbReference type="ARBA" id="ARBA00022898"/>
    </source>
</evidence>